<comment type="similarity">
    <text evidence="6">Belongs to the DarT ADP-ribosyltransferase family.</text>
</comment>
<organism evidence="8 9">
    <name type="scientific">Rahnella woolbedingensis</name>
    <dbReference type="NCBI Taxonomy" id="1510574"/>
    <lineage>
        <taxon>Bacteria</taxon>
        <taxon>Pseudomonadati</taxon>
        <taxon>Pseudomonadota</taxon>
        <taxon>Gammaproteobacteria</taxon>
        <taxon>Enterobacterales</taxon>
        <taxon>Yersiniaceae</taxon>
        <taxon>Rahnella</taxon>
    </lineage>
</organism>
<evidence type="ECO:0000256" key="5">
    <source>
        <dbReference type="ARBA" id="ARBA00023125"/>
    </source>
</evidence>
<dbReference type="RefSeq" id="WP_120131712.1">
    <property type="nucleotide sequence ID" value="NZ_RAHH01000005.1"/>
</dbReference>
<keyword evidence="3 6" id="KW-0808">Transferase</keyword>
<dbReference type="AlphaFoldDB" id="A0A419NC91"/>
<gene>
    <name evidence="8" type="ORF">D6C13_04885</name>
</gene>
<dbReference type="GO" id="GO:0003677">
    <property type="term" value="F:DNA binding"/>
    <property type="evidence" value="ECO:0007669"/>
    <property type="project" value="UniProtKB-UniRule"/>
</dbReference>
<evidence type="ECO:0000256" key="4">
    <source>
        <dbReference type="ARBA" id="ARBA00022695"/>
    </source>
</evidence>
<sequence>MIQRTQQIQQIVKERKIACLLHFTRVENLEGIMSRGIIPIATSRQYQIPVLSNDAFRWDGRTTASCLSITFPNSLMFFKCRQADTQANWVVLGIQPAVLWEKNCAFCKRNAATREISGQSLASLQSPAAFAGMFDEIEEFDSRQTMSLKPSHTTDVQAEVLVFDIIEPRYVIGGVFNKPDIKATYERFLEGKESHLQGFNSGFFYRR</sequence>
<evidence type="ECO:0000256" key="1">
    <source>
        <dbReference type="ARBA" id="ARBA00022649"/>
    </source>
</evidence>
<dbReference type="GO" id="GO:0016779">
    <property type="term" value="F:nucleotidyltransferase activity"/>
    <property type="evidence" value="ECO:0007669"/>
    <property type="project" value="UniProtKB-UniRule"/>
</dbReference>
<keyword evidence="4 6" id="KW-0548">Nucleotidyltransferase</keyword>
<keyword evidence="2 6" id="KW-0328">Glycosyltransferase</keyword>
<dbReference type="OrthoDB" id="2052979at2"/>
<evidence type="ECO:0000313" key="9">
    <source>
        <dbReference type="Proteomes" id="UP000284908"/>
    </source>
</evidence>
<evidence type="ECO:0000256" key="6">
    <source>
        <dbReference type="PROSITE-ProRule" id="PRU01362"/>
    </source>
</evidence>
<keyword evidence="1 6" id="KW-1277">Toxin-antitoxin system</keyword>
<dbReference type="InterPro" id="IPR029494">
    <property type="entry name" value="DarT"/>
</dbReference>
<proteinExistence type="inferred from homology"/>
<name>A0A419NC91_9GAMM</name>
<comment type="caution">
    <text evidence="6">Lacks conserved residue(s) required for the propagation of feature annotation.</text>
</comment>
<evidence type="ECO:0000259" key="7">
    <source>
        <dbReference type="PROSITE" id="PS52018"/>
    </source>
</evidence>
<comment type="caution">
    <text evidence="8">The sequence shown here is derived from an EMBL/GenBank/DDBJ whole genome shotgun (WGS) entry which is preliminary data.</text>
</comment>
<feature type="active site" evidence="6">
    <location>
        <position position="159"/>
    </location>
</feature>
<dbReference type="PROSITE" id="PS52018">
    <property type="entry name" value="DART"/>
    <property type="match status" value="1"/>
</dbReference>
<protein>
    <submittedName>
        <fullName evidence="8">DUF4433 domain-containing protein</fullName>
    </submittedName>
</protein>
<feature type="domain" description="DarT" evidence="7">
    <location>
        <begin position="18"/>
        <end position="207"/>
    </location>
</feature>
<accession>A0A419NC91</accession>
<keyword evidence="5 6" id="KW-0238">DNA-binding</keyword>
<dbReference type="EMBL" id="RAHH01000005">
    <property type="protein sequence ID" value="RJT46022.1"/>
    <property type="molecule type" value="Genomic_DNA"/>
</dbReference>
<dbReference type="Pfam" id="PF14487">
    <property type="entry name" value="DarT"/>
    <property type="match status" value="1"/>
</dbReference>
<feature type="binding site" evidence="6">
    <location>
        <begin position="22"/>
        <end position="24"/>
    </location>
    <ligand>
        <name>NAD(+)</name>
        <dbReference type="ChEBI" id="CHEBI:57540"/>
    </ligand>
</feature>
<evidence type="ECO:0000256" key="3">
    <source>
        <dbReference type="ARBA" id="ARBA00022679"/>
    </source>
</evidence>
<reference evidence="8 9" key="1">
    <citation type="submission" date="2018-09" db="EMBL/GenBank/DDBJ databases">
        <authorList>
            <person name="Le Fleche-Mateos A."/>
        </authorList>
    </citation>
    <scope>NUCLEOTIDE SEQUENCE [LARGE SCALE GENOMIC DNA]</scope>
    <source>
        <strain evidence="8 9">DSM 27399</strain>
    </source>
</reference>
<evidence type="ECO:0000313" key="8">
    <source>
        <dbReference type="EMBL" id="RJT46022.1"/>
    </source>
</evidence>
<dbReference type="Proteomes" id="UP000284908">
    <property type="component" value="Unassembled WGS sequence"/>
</dbReference>
<feature type="active site" description="Proton acceptor" evidence="6">
    <location>
        <position position="57"/>
    </location>
</feature>
<comment type="catalytic activity">
    <reaction evidence="6">
        <text>a thymidine in DNA + NAD(+) = an N-(ADP-alpha-D-ribosyl)-thymidine in DNA + nicotinamide + H(+)</text>
        <dbReference type="Rhea" id="RHEA:71651"/>
        <dbReference type="Rhea" id="RHEA-COMP:13556"/>
        <dbReference type="Rhea" id="RHEA-COMP:18051"/>
        <dbReference type="ChEBI" id="CHEBI:15378"/>
        <dbReference type="ChEBI" id="CHEBI:17154"/>
        <dbReference type="ChEBI" id="CHEBI:57540"/>
        <dbReference type="ChEBI" id="CHEBI:137386"/>
        <dbReference type="ChEBI" id="CHEBI:191199"/>
    </reaction>
</comment>
<feature type="binding site" evidence="6">
    <location>
        <position position="57"/>
    </location>
    <ligand>
        <name>NAD(+)</name>
        <dbReference type="ChEBI" id="CHEBI:57540"/>
    </ligand>
</feature>
<keyword evidence="9" id="KW-1185">Reference proteome</keyword>
<evidence type="ECO:0000256" key="2">
    <source>
        <dbReference type="ARBA" id="ARBA00022676"/>
    </source>
</evidence>
<dbReference type="GO" id="GO:0016757">
    <property type="term" value="F:glycosyltransferase activity"/>
    <property type="evidence" value="ECO:0007669"/>
    <property type="project" value="UniProtKB-UniRule"/>
</dbReference>
<feature type="binding site" evidence="6">
    <location>
        <position position="31"/>
    </location>
    <ligand>
        <name>NAD(+)</name>
        <dbReference type="ChEBI" id="CHEBI:57540"/>
    </ligand>
</feature>